<organism evidence="8 9">
    <name type="scientific">Peptoniphilus asaccharolyticus DSM 20463</name>
    <dbReference type="NCBI Taxonomy" id="573058"/>
    <lineage>
        <taxon>Bacteria</taxon>
        <taxon>Bacillati</taxon>
        <taxon>Bacillota</taxon>
        <taxon>Tissierellia</taxon>
        <taxon>Tissierellales</taxon>
        <taxon>Peptoniphilaceae</taxon>
        <taxon>Peptoniphilus</taxon>
    </lineage>
</organism>
<dbReference type="InterPro" id="IPR047602">
    <property type="entry name" value="SPASM_CteB-like"/>
</dbReference>
<dbReference type="Proteomes" id="UP000192368">
    <property type="component" value="Unassembled WGS sequence"/>
</dbReference>
<dbReference type="Gene3D" id="3.20.20.70">
    <property type="entry name" value="Aldolase class I"/>
    <property type="match status" value="1"/>
</dbReference>
<evidence type="ECO:0000256" key="2">
    <source>
        <dbReference type="ARBA" id="ARBA00022485"/>
    </source>
</evidence>
<keyword evidence="9" id="KW-1185">Reference proteome</keyword>
<keyword evidence="3" id="KW-0949">S-adenosyl-L-methionine</keyword>
<dbReference type="NCBIfam" id="TIGR04085">
    <property type="entry name" value="rSAM_more_4Fe4S"/>
    <property type="match status" value="1"/>
</dbReference>
<dbReference type="SUPFAM" id="SSF102114">
    <property type="entry name" value="Radical SAM enzymes"/>
    <property type="match status" value="1"/>
</dbReference>
<protein>
    <recommendedName>
        <fullName evidence="7">Radical SAM core domain-containing protein</fullName>
    </recommendedName>
</protein>
<dbReference type="GO" id="GO:0051539">
    <property type="term" value="F:4 iron, 4 sulfur cluster binding"/>
    <property type="evidence" value="ECO:0007669"/>
    <property type="project" value="UniProtKB-KW"/>
</dbReference>
<dbReference type="SFLD" id="SFLDG01386">
    <property type="entry name" value="main_SPASM_domain-containing"/>
    <property type="match status" value="1"/>
</dbReference>
<dbReference type="InterPro" id="IPR058240">
    <property type="entry name" value="rSAM_sf"/>
</dbReference>
<evidence type="ECO:0000256" key="5">
    <source>
        <dbReference type="ARBA" id="ARBA00023004"/>
    </source>
</evidence>
<proteinExistence type="predicted"/>
<evidence type="ECO:0000313" key="8">
    <source>
        <dbReference type="EMBL" id="SMB84060.1"/>
    </source>
</evidence>
<dbReference type="RefSeq" id="WP_084230293.1">
    <property type="nucleotide sequence ID" value="NZ_FWWR01000009.1"/>
</dbReference>
<evidence type="ECO:0000259" key="7">
    <source>
        <dbReference type="PROSITE" id="PS51918"/>
    </source>
</evidence>
<dbReference type="STRING" id="573058.SAMN00017477_0632"/>
<dbReference type="GO" id="GO:0046872">
    <property type="term" value="F:metal ion binding"/>
    <property type="evidence" value="ECO:0007669"/>
    <property type="project" value="UniProtKB-KW"/>
</dbReference>
<dbReference type="InterPro" id="IPR024025">
    <property type="entry name" value="SCIFF_rSAM_maturase"/>
</dbReference>
<keyword evidence="6" id="KW-0411">Iron-sulfur</keyword>
<keyword evidence="5" id="KW-0408">Iron</keyword>
<dbReference type="InterPro" id="IPR013785">
    <property type="entry name" value="Aldolase_TIM"/>
</dbReference>
<dbReference type="CDD" id="cd01335">
    <property type="entry name" value="Radical_SAM"/>
    <property type="match status" value="1"/>
</dbReference>
<feature type="domain" description="Radical SAM core" evidence="7">
    <location>
        <begin position="93"/>
        <end position="326"/>
    </location>
</feature>
<gene>
    <name evidence="8" type="ORF">SAMN00017477_0632</name>
</gene>
<dbReference type="SFLD" id="SFLDG01067">
    <property type="entry name" value="SPASM/twitch_domain_containing"/>
    <property type="match status" value="1"/>
</dbReference>
<dbReference type="Pfam" id="PF04055">
    <property type="entry name" value="Radical_SAM"/>
    <property type="match status" value="1"/>
</dbReference>
<dbReference type="InterPro" id="IPR000385">
    <property type="entry name" value="MoaA_NifB_PqqE_Fe-S-bd_CS"/>
</dbReference>
<evidence type="ECO:0000256" key="4">
    <source>
        <dbReference type="ARBA" id="ARBA00022723"/>
    </source>
</evidence>
<comment type="cofactor">
    <cofactor evidence="1">
        <name>[4Fe-4S] cluster</name>
        <dbReference type="ChEBI" id="CHEBI:49883"/>
    </cofactor>
</comment>
<dbReference type="CDD" id="cd21124">
    <property type="entry name" value="SPASM_CteB-like"/>
    <property type="match status" value="1"/>
</dbReference>
<reference evidence="9" key="1">
    <citation type="submission" date="2017-04" db="EMBL/GenBank/DDBJ databases">
        <authorList>
            <person name="Varghese N."/>
            <person name="Submissions S."/>
        </authorList>
    </citation>
    <scope>NUCLEOTIDE SEQUENCE [LARGE SCALE GENOMIC DNA]</scope>
    <source>
        <strain evidence="9">DSM 20463</strain>
    </source>
</reference>
<dbReference type="EMBL" id="FWWR01000009">
    <property type="protein sequence ID" value="SMB84060.1"/>
    <property type="molecule type" value="Genomic_DNA"/>
</dbReference>
<evidence type="ECO:0000256" key="6">
    <source>
        <dbReference type="ARBA" id="ARBA00023014"/>
    </source>
</evidence>
<dbReference type="Pfam" id="PF13186">
    <property type="entry name" value="SPASM"/>
    <property type="match status" value="1"/>
</dbReference>
<dbReference type="OrthoDB" id="9808591at2"/>
<dbReference type="PANTHER" id="PTHR43273:SF8">
    <property type="entry name" value="RADICAL SAM DOMAIN PROTEIN"/>
    <property type="match status" value="1"/>
</dbReference>
<evidence type="ECO:0000256" key="3">
    <source>
        <dbReference type="ARBA" id="ARBA00022691"/>
    </source>
</evidence>
<dbReference type="InterPro" id="IPR023867">
    <property type="entry name" value="Sulphatase_maturase_rSAM"/>
</dbReference>
<name>A0A1W1USQ2_PEPAS</name>
<dbReference type="NCBIfam" id="TIGR03974">
    <property type="entry name" value="rSAM_six_Cys"/>
    <property type="match status" value="1"/>
</dbReference>
<keyword evidence="4" id="KW-0479">Metal-binding</keyword>
<keyword evidence="2" id="KW-0004">4Fe-4S</keyword>
<dbReference type="PROSITE" id="PS01305">
    <property type="entry name" value="MOAA_NIFB_PQQE"/>
    <property type="match status" value="1"/>
</dbReference>
<sequence>MRDIHKFYLNDKYIVLDVASGSVHIVDELVYKAIDFVEVENLDKSYENIKKEFSNIYSEEQIEEAISEIKSLIENDMLFAEDLNIKTPVYNPQNIVKAMCLHVAHDCNLRCRYCFASQGDFKGQRLLMDLETGKKALDFLLQNSGNRKNLEVDFFGGEPLMNFEVVKKLVAYGREEEKKYNKNFRFTLTTNGVLLDDDKIEFINEHMSNVVLSLDGRKSINDYMRPTISGKGSYDVIIPKFKKLIDARGDKDHYIRGTFTSENLDFSEDLKEFHRLGFKSTSIEPVVTEESEPYAIREEHLQKILDEYEKMSRDYLEIRKDDPDFKFFHFMIDLSGGPCVIKRTVGCGAGSEYIAVTPEGDIFPCHQFVGEEEFKLGNVNTGIENTAVRDEFKCSNVFTKEECPTCWARYYCSGGCHANSHYANNNLRKPYRIGCEMEKKRIECAISVLANENE</sequence>
<dbReference type="InterPro" id="IPR007197">
    <property type="entry name" value="rSAM"/>
</dbReference>
<dbReference type="SFLD" id="SFLDS00029">
    <property type="entry name" value="Radical_SAM"/>
    <property type="match status" value="1"/>
</dbReference>
<evidence type="ECO:0000313" key="9">
    <source>
        <dbReference type="Proteomes" id="UP000192368"/>
    </source>
</evidence>
<dbReference type="PANTHER" id="PTHR43273">
    <property type="entry name" value="ANAEROBIC SULFATASE-MATURATING ENZYME HOMOLOG ASLB-RELATED"/>
    <property type="match status" value="1"/>
</dbReference>
<dbReference type="InterPro" id="IPR023885">
    <property type="entry name" value="4Fe4S-binding_SPASM_dom"/>
</dbReference>
<accession>A0A1W1USQ2</accession>
<evidence type="ECO:0000256" key="1">
    <source>
        <dbReference type="ARBA" id="ARBA00001966"/>
    </source>
</evidence>
<dbReference type="PROSITE" id="PS51918">
    <property type="entry name" value="RADICAL_SAM"/>
    <property type="match status" value="1"/>
</dbReference>
<dbReference type="SFLD" id="SFLDG01384">
    <property type="entry name" value="thioether_bond_formation_requi"/>
    <property type="match status" value="1"/>
</dbReference>
<dbReference type="AlphaFoldDB" id="A0A1W1USQ2"/>
<dbReference type="GO" id="GO:0016491">
    <property type="term" value="F:oxidoreductase activity"/>
    <property type="evidence" value="ECO:0007669"/>
    <property type="project" value="InterPro"/>
</dbReference>